<dbReference type="GO" id="GO:0006260">
    <property type="term" value="P:DNA replication"/>
    <property type="evidence" value="ECO:0007669"/>
    <property type="project" value="TreeGrafter"/>
</dbReference>
<dbReference type="AlphaFoldDB" id="A0A0U4NJN7"/>
<dbReference type="EMBL" id="AP017312">
    <property type="protein sequence ID" value="BAU28980.1"/>
    <property type="molecule type" value="Genomic_DNA"/>
</dbReference>
<accession>A0A0U4NJN7</accession>
<proteinExistence type="predicted"/>
<dbReference type="GO" id="GO:0005524">
    <property type="term" value="F:ATP binding"/>
    <property type="evidence" value="ECO:0007669"/>
    <property type="project" value="InterPro"/>
</dbReference>
<gene>
    <name evidence="1" type="primary">dnaI_2</name>
    <name evidence="1" type="ORF">CB4_03158</name>
</gene>
<dbReference type="KEGG" id="asoc:CB4_03158"/>
<organism evidence="1 2">
    <name type="scientific">Aneurinibacillus soli</name>
    <dbReference type="NCBI Taxonomy" id="1500254"/>
    <lineage>
        <taxon>Bacteria</taxon>
        <taxon>Bacillati</taxon>
        <taxon>Bacillota</taxon>
        <taxon>Bacilli</taxon>
        <taxon>Bacillales</taxon>
        <taxon>Paenibacillaceae</taxon>
        <taxon>Aneurinibacillus group</taxon>
        <taxon>Aneurinibacillus</taxon>
    </lineage>
</organism>
<dbReference type="InterPro" id="IPR027417">
    <property type="entry name" value="P-loop_NTPase"/>
</dbReference>
<protein>
    <submittedName>
        <fullName evidence="1">Primosomal protein DnaI</fullName>
    </submittedName>
</protein>
<dbReference type="NCBIfam" id="NF005992">
    <property type="entry name" value="PRK08116.1"/>
    <property type="match status" value="1"/>
</dbReference>
<reference evidence="1 2" key="1">
    <citation type="submission" date="2015-12" db="EMBL/GenBank/DDBJ databases">
        <title>Genome sequence of Aneurinibacillus soli.</title>
        <authorList>
            <person name="Lee J.S."/>
            <person name="Lee K.C."/>
            <person name="Kim K.K."/>
            <person name="Lee B.W."/>
        </authorList>
    </citation>
    <scope>NUCLEOTIDE SEQUENCE [LARGE SCALE GENOMIC DNA]</scope>
    <source>
        <strain evidence="1 2">CB4</strain>
    </source>
</reference>
<dbReference type="SUPFAM" id="SSF52540">
    <property type="entry name" value="P-loop containing nucleoside triphosphate hydrolases"/>
    <property type="match status" value="1"/>
</dbReference>
<dbReference type="InterPro" id="IPR002611">
    <property type="entry name" value="IstB_ATP-bd"/>
</dbReference>
<dbReference type="Gene3D" id="3.40.50.300">
    <property type="entry name" value="P-loop containing nucleotide triphosphate hydrolases"/>
    <property type="match status" value="1"/>
</dbReference>
<evidence type="ECO:0000313" key="2">
    <source>
        <dbReference type="Proteomes" id="UP000217696"/>
    </source>
</evidence>
<dbReference type="Proteomes" id="UP000217696">
    <property type="component" value="Chromosome"/>
</dbReference>
<name>A0A0U4NJN7_9BACL</name>
<dbReference type="Pfam" id="PF01695">
    <property type="entry name" value="IstB_IS21"/>
    <property type="match status" value="1"/>
</dbReference>
<dbReference type="CDD" id="cd00009">
    <property type="entry name" value="AAA"/>
    <property type="match status" value="1"/>
</dbReference>
<keyword evidence="2" id="KW-1185">Reference proteome</keyword>
<sequence>MVTQSIEKQRATSAFDSRECTVCGRIIKALELIHPILKTPTGRFVLPVCECEIERDIYQPVRKAQGLIDAKEALRMFDIDNAGKRFKRCTFAEYEARDGNERMYSFCRKFALKFSPANKIGLLLWGEPGNGKTHLAASVAHELKEKGFTAVFQSVPDLLDQIRGSYNRESKISSLSIMDALLTCDLLILDDMGAERMNDWVEEAMYKIIDGRYNREKPMLITTNLNPNPQKQDEDLLGRIGKRMYDRITEVTIAIENKALSYRQEAAEKRLQKLIERGEDF</sequence>
<dbReference type="PANTHER" id="PTHR30050">
    <property type="entry name" value="CHROMOSOMAL REPLICATION INITIATOR PROTEIN DNAA"/>
    <property type="match status" value="1"/>
</dbReference>
<dbReference type="PANTHER" id="PTHR30050:SF4">
    <property type="entry name" value="ATP-BINDING PROTEIN RV3427C IN INSERTION SEQUENCE-RELATED"/>
    <property type="match status" value="1"/>
</dbReference>
<evidence type="ECO:0000313" key="1">
    <source>
        <dbReference type="EMBL" id="BAU28980.1"/>
    </source>
</evidence>